<dbReference type="PROSITE" id="PS50293">
    <property type="entry name" value="TPR_REGION"/>
    <property type="match status" value="1"/>
</dbReference>
<protein>
    <submittedName>
        <fullName evidence="5">TPR repeat-containing protein</fullName>
    </submittedName>
</protein>
<feature type="repeat" description="TPR" evidence="1">
    <location>
        <begin position="518"/>
        <end position="551"/>
    </location>
</feature>
<keyword evidence="1" id="KW-0802">TPR repeat</keyword>
<keyword evidence="2" id="KW-0175">Coiled coil</keyword>
<dbReference type="EMBL" id="CP001291">
    <property type="protein sequence ID" value="ACK69320.1"/>
    <property type="molecule type" value="Genomic_DNA"/>
</dbReference>
<feature type="repeat" description="TPR" evidence="1">
    <location>
        <begin position="438"/>
        <end position="471"/>
    </location>
</feature>
<dbReference type="InterPro" id="IPR011990">
    <property type="entry name" value="TPR-like_helical_dom_sf"/>
</dbReference>
<name>B7KHB1_GLOC7</name>
<dbReference type="InterPro" id="IPR019734">
    <property type="entry name" value="TPR_rpt"/>
</dbReference>
<evidence type="ECO:0000313" key="6">
    <source>
        <dbReference type="Proteomes" id="UP000002384"/>
    </source>
</evidence>
<evidence type="ECO:0000259" key="3">
    <source>
        <dbReference type="Pfam" id="PF12770"/>
    </source>
</evidence>
<dbReference type="Pfam" id="PF13374">
    <property type="entry name" value="TPR_10"/>
    <property type="match status" value="1"/>
</dbReference>
<accession>B7KHB1</accession>
<feature type="domain" description="CHAT" evidence="3">
    <location>
        <begin position="787"/>
        <end position="1058"/>
    </location>
</feature>
<feature type="repeat" description="TPR" evidence="1">
    <location>
        <begin position="198"/>
        <end position="231"/>
    </location>
</feature>
<feature type="repeat" description="TPR" evidence="1">
    <location>
        <begin position="358"/>
        <end position="391"/>
    </location>
</feature>
<evidence type="ECO:0000256" key="2">
    <source>
        <dbReference type="SAM" id="Coils"/>
    </source>
</evidence>
<dbReference type="HOGENOM" id="CLU_002404_0_1_3"/>
<dbReference type="eggNOG" id="COG0457">
    <property type="taxonomic scope" value="Bacteria"/>
</dbReference>
<gene>
    <name evidence="5" type="ordered locus">PCC7424_0864</name>
</gene>
<evidence type="ECO:0000256" key="1">
    <source>
        <dbReference type="PROSITE-ProRule" id="PRU00339"/>
    </source>
</evidence>
<dbReference type="SUPFAM" id="SSF48452">
    <property type="entry name" value="TPR-like"/>
    <property type="match status" value="4"/>
</dbReference>
<dbReference type="PANTHER" id="PTHR10098">
    <property type="entry name" value="RAPSYN-RELATED"/>
    <property type="match status" value="1"/>
</dbReference>
<feature type="repeat" description="TPR" evidence="1">
    <location>
        <begin position="398"/>
        <end position="431"/>
    </location>
</feature>
<dbReference type="RefSeq" id="WP_012598267.1">
    <property type="nucleotide sequence ID" value="NC_011729.1"/>
</dbReference>
<dbReference type="PANTHER" id="PTHR10098:SF108">
    <property type="entry name" value="TETRATRICOPEPTIDE REPEAT PROTEIN 28"/>
    <property type="match status" value="1"/>
</dbReference>
<feature type="repeat" description="TPR" evidence="1">
    <location>
        <begin position="318"/>
        <end position="351"/>
    </location>
</feature>
<dbReference type="InterPro" id="IPR024983">
    <property type="entry name" value="CHAT_dom"/>
</dbReference>
<dbReference type="OrthoDB" id="446317at2"/>
<keyword evidence="6" id="KW-1185">Reference proteome</keyword>
<feature type="domain" description="Anaphase-promoting complex subunit 5" evidence="4">
    <location>
        <begin position="561"/>
        <end position="587"/>
    </location>
</feature>
<proteinExistence type="predicted"/>
<dbReference type="KEGG" id="cyc:PCC7424_0864"/>
<dbReference type="STRING" id="65393.PCC7424_0864"/>
<dbReference type="Proteomes" id="UP000002384">
    <property type="component" value="Chromosome"/>
</dbReference>
<evidence type="ECO:0000259" key="4">
    <source>
        <dbReference type="Pfam" id="PF12862"/>
    </source>
</evidence>
<dbReference type="PROSITE" id="PS50005">
    <property type="entry name" value="TPR"/>
    <property type="match status" value="9"/>
</dbReference>
<dbReference type="Pfam" id="PF12862">
    <property type="entry name" value="ANAPC5"/>
    <property type="match status" value="1"/>
</dbReference>
<feature type="repeat" description="TPR" evidence="1">
    <location>
        <begin position="278"/>
        <end position="311"/>
    </location>
</feature>
<evidence type="ECO:0000313" key="5">
    <source>
        <dbReference type="EMBL" id="ACK69320.1"/>
    </source>
</evidence>
<dbReference type="Pfam" id="PF13424">
    <property type="entry name" value="TPR_12"/>
    <property type="match status" value="6"/>
</dbReference>
<dbReference type="InterPro" id="IPR026000">
    <property type="entry name" value="Apc5_dom"/>
</dbReference>
<feature type="repeat" description="TPR" evidence="1">
    <location>
        <begin position="478"/>
        <end position="511"/>
    </location>
</feature>
<reference evidence="6" key="1">
    <citation type="journal article" date="2011" name="MBio">
        <title>Novel metabolic attributes of the genus Cyanothece, comprising a group of unicellular nitrogen-fixing Cyanobacteria.</title>
        <authorList>
            <person name="Bandyopadhyay A."/>
            <person name="Elvitigala T."/>
            <person name="Welsh E."/>
            <person name="Stockel J."/>
            <person name="Liberton M."/>
            <person name="Min H."/>
            <person name="Sherman L.A."/>
            <person name="Pakrasi H.B."/>
        </authorList>
    </citation>
    <scope>NUCLEOTIDE SEQUENCE [LARGE SCALE GENOMIC DNA]</scope>
    <source>
        <strain evidence="6">PCC 7424</strain>
    </source>
</reference>
<feature type="coiled-coil region" evidence="2">
    <location>
        <begin position="655"/>
        <end position="701"/>
    </location>
</feature>
<sequence>MKSIISSFLAVTIGLTPLSLALIEQPSWAQTQTQPQDLQQLLEQAVQQTQQGKPLEAIETFQQLLTIGRQQQDRELEALALLGLGLNYDRIGKSQQALDSCEQALVIYRDINDRSMEATTLYNLGHIYQSIGQPQKALEYYHQALPILREVGNRNIEAPTLNNLGHIYQSIGQPQKALEYLTGALVILREVEDRREEATTLSNIGSVYNSIGQPQKALEYLTKALLILREVGERKEEAATINNIGFVYYSIGQPYQALELYNQTLSIVREVGDRRGEATTLNNIGLVYDSIGQPQKALEFYNQALSIVREVGNRSLEASTLNNIGRIHDNIGQPQKALEYYNQALPILQQVGDRAKEAGTLNNIGLVYDSIGQPQKALEYYNQALPILQQVGDRSGEATTLSNIGSVYNTIGQPQKALSYYTEALPILQQVDNRTQQATTLNNIGVVYDNIGQPQKALEYYNQVLSLRQEIGDRTGEAITLSNIGFIYQRMEQPQKALEHYTQALRIHREVSDRSGEAITLNNIGIVYRSIGQPQKALEFYTQALSISREVGDRSGEATILGNMAIIYQDFNQPNEAITNLKESVTITLKIRGNLLKENRQQFFLVQPRTALALTNLLIEQNKPEEAYEWINLATTFELADYTRLINAKVSNPQAQQVIDQWNEKNQQLNSLRQQVQEDFSESLAQRMRELEAEVNKEAEEIVLRFSEVADLFETTPKDIAQLRESIPKGTTIIHPVLLTNNIAVFVITRDKLTVTKLPLDSTEFDNLITTTYEKLNNRFESEYLENLAQLYDLIIRPVESQLTPNQPISIIATGKLRYLPFETLFDSESDRYLIQKYSINYLTRLSTRQVSVNQNPTSNPKILAIGNPKSEGILALNGAEEEIKRITTILPESQSYIREKATLETFKIQSTQFTLLHLATHGCFNPKGCCLSSKCDKPDLEPNSILFADRSFNIADAATLGLKDVELITLSACQTALETNSNGQEISGVAYLFERAGAKAVIASLWSAEDETTRAIMEEFYQNIKSGMSQAEALQKAKLSQIESHPWYWSPFILIGNTN</sequence>
<organism evidence="5 6">
    <name type="scientific">Gloeothece citriformis (strain PCC 7424)</name>
    <name type="common">Cyanothece sp. (strain PCC 7424)</name>
    <dbReference type="NCBI Taxonomy" id="65393"/>
    <lineage>
        <taxon>Bacteria</taxon>
        <taxon>Bacillati</taxon>
        <taxon>Cyanobacteriota</taxon>
        <taxon>Cyanophyceae</taxon>
        <taxon>Oscillatoriophycideae</taxon>
        <taxon>Chroococcales</taxon>
        <taxon>Aphanothecaceae</taxon>
        <taxon>Gloeothece</taxon>
        <taxon>Gloeothece citriformis</taxon>
    </lineage>
</organism>
<feature type="repeat" description="TPR" evidence="1">
    <location>
        <begin position="118"/>
        <end position="151"/>
    </location>
</feature>
<dbReference type="Gene3D" id="1.25.40.10">
    <property type="entry name" value="Tetratricopeptide repeat domain"/>
    <property type="match status" value="3"/>
</dbReference>
<dbReference type="eggNOG" id="COG4995">
    <property type="taxonomic scope" value="Bacteria"/>
</dbReference>
<dbReference type="Pfam" id="PF12770">
    <property type="entry name" value="CHAT"/>
    <property type="match status" value="1"/>
</dbReference>
<dbReference type="SMART" id="SM00028">
    <property type="entry name" value="TPR"/>
    <property type="match status" value="14"/>
</dbReference>
<dbReference type="AlphaFoldDB" id="B7KHB1"/>